<feature type="region of interest" description="Disordered" evidence="1">
    <location>
        <begin position="162"/>
        <end position="195"/>
    </location>
</feature>
<evidence type="ECO:0000256" key="1">
    <source>
        <dbReference type="SAM" id="MobiDB-lite"/>
    </source>
</evidence>
<organism evidence="2 3">
    <name type="scientific">Cylindrodendrum hubeiense</name>
    <dbReference type="NCBI Taxonomy" id="595255"/>
    <lineage>
        <taxon>Eukaryota</taxon>
        <taxon>Fungi</taxon>
        <taxon>Dikarya</taxon>
        <taxon>Ascomycota</taxon>
        <taxon>Pezizomycotina</taxon>
        <taxon>Sordariomycetes</taxon>
        <taxon>Hypocreomycetidae</taxon>
        <taxon>Hypocreales</taxon>
        <taxon>Nectriaceae</taxon>
        <taxon>Cylindrodendrum</taxon>
    </lineage>
</organism>
<dbReference type="Proteomes" id="UP000722485">
    <property type="component" value="Unassembled WGS sequence"/>
</dbReference>
<feature type="region of interest" description="Disordered" evidence="1">
    <location>
        <begin position="1"/>
        <end position="99"/>
    </location>
</feature>
<reference evidence="2" key="1">
    <citation type="submission" date="2020-03" db="EMBL/GenBank/DDBJ databases">
        <title>Draft Genome Sequence of Cylindrodendrum hubeiense.</title>
        <authorList>
            <person name="Buettner E."/>
            <person name="Kellner H."/>
        </authorList>
    </citation>
    <scope>NUCLEOTIDE SEQUENCE</scope>
    <source>
        <strain evidence="2">IHI 201604</strain>
    </source>
</reference>
<dbReference type="AlphaFoldDB" id="A0A9P5L2T6"/>
<comment type="caution">
    <text evidence="2">The sequence shown here is derived from an EMBL/GenBank/DDBJ whole genome shotgun (WGS) entry which is preliminary data.</text>
</comment>
<evidence type="ECO:0000313" key="2">
    <source>
        <dbReference type="EMBL" id="KAF7537811.1"/>
    </source>
</evidence>
<feature type="compositionally biased region" description="Low complexity" evidence="1">
    <location>
        <begin position="580"/>
        <end position="591"/>
    </location>
</feature>
<feature type="region of interest" description="Disordered" evidence="1">
    <location>
        <begin position="513"/>
        <end position="597"/>
    </location>
</feature>
<feature type="compositionally biased region" description="Polar residues" evidence="1">
    <location>
        <begin position="183"/>
        <end position="195"/>
    </location>
</feature>
<dbReference type="OrthoDB" id="5419928at2759"/>
<sequence length="597" mass="67812">MAGVRQTPTGAHRRAHRRSPQEPTGGTQQRPAAEAQSPQRHSSTTAQWARRQASVGPPGNHGILGTLGTRTEQKERTLRSTPGPLGPSQGGIGMNDGSWITDDAPAPLSDPRDLGRALILAPEPARGHFIRDPNRSYPVDLHQVSIKLFEWAAKLARREQMRREREQRAESFASASGSSNYSTPTLASRSGSYSPLTPEAQHREYIRYEIQRHGKLVKDGGRPWYPIHLIQDISKNPRDYHDVLRFWQGEFPDSNQDSWMLFGDQLEDWRDFRKWQSQMRQEHSDTFPQYLEKTKARVSEHSTVDVAHLVGLDKDPKQQNRLSTWFEYLSFELSVYQEVSWYKTWENNYEDAWQKLVKSNVLKRNDTRDYIESAECSWNRENEATKVREAVEAARSALLVAERDVLDPNQRGSAVHKKLVLVANEFDSALQVFDALKTRNDQIDEYNRATGDYRVARRQGLRYELLLEWVRDQIPLIQREMEANMDQEMAEASTTTSHEDPTVLDPALFASQPLPQEASSRAPAKRSRPTERVDGQQPKRLRSTSQGPPILRGKAVCIRRTKAASTSPPLRHSPRKASRSDATSADATGADRGNRAS</sequence>
<gene>
    <name evidence="2" type="ORF">G7Z17_g12775</name>
</gene>
<feature type="compositionally biased region" description="Polar residues" evidence="1">
    <location>
        <begin position="21"/>
        <end position="47"/>
    </location>
</feature>
<proteinExistence type="predicted"/>
<protein>
    <submittedName>
        <fullName evidence="2">Uncharacterized protein</fullName>
    </submittedName>
</protein>
<accession>A0A9P5L2T6</accession>
<dbReference type="EMBL" id="JAANBB010000621">
    <property type="protein sequence ID" value="KAF7537811.1"/>
    <property type="molecule type" value="Genomic_DNA"/>
</dbReference>
<evidence type="ECO:0000313" key="3">
    <source>
        <dbReference type="Proteomes" id="UP000722485"/>
    </source>
</evidence>
<name>A0A9P5L2T6_9HYPO</name>
<keyword evidence="3" id="KW-1185">Reference proteome</keyword>
<feature type="compositionally biased region" description="Low complexity" evidence="1">
    <location>
        <begin position="170"/>
        <end position="182"/>
    </location>
</feature>